<evidence type="ECO:0008006" key="3">
    <source>
        <dbReference type="Google" id="ProtNLM"/>
    </source>
</evidence>
<proteinExistence type="predicted"/>
<name>A0A9P6ERJ1_9AGAR</name>
<dbReference type="Proteomes" id="UP000807306">
    <property type="component" value="Unassembled WGS sequence"/>
</dbReference>
<evidence type="ECO:0000313" key="1">
    <source>
        <dbReference type="EMBL" id="KAF9533364.1"/>
    </source>
</evidence>
<organism evidence="1 2">
    <name type="scientific">Crepidotus variabilis</name>
    <dbReference type="NCBI Taxonomy" id="179855"/>
    <lineage>
        <taxon>Eukaryota</taxon>
        <taxon>Fungi</taxon>
        <taxon>Dikarya</taxon>
        <taxon>Basidiomycota</taxon>
        <taxon>Agaricomycotina</taxon>
        <taxon>Agaricomycetes</taxon>
        <taxon>Agaricomycetidae</taxon>
        <taxon>Agaricales</taxon>
        <taxon>Agaricineae</taxon>
        <taxon>Crepidotaceae</taxon>
        <taxon>Crepidotus</taxon>
    </lineage>
</organism>
<comment type="caution">
    <text evidence="1">The sequence shown here is derived from an EMBL/GenBank/DDBJ whole genome shotgun (WGS) entry which is preliminary data.</text>
</comment>
<dbReference type="EMBL" id="MU157828">
    <property type="protein sequence ID" value="KAF9533364.1"/>
    <property type="molecule type" value="Genomic_DNA"/>
</dbReference>
<sequence>MRDFPQELVDQVVEFLHDDVDSLRHCRLVCHAWDNSSSTHLFRSLNLLVSASSSLQNNCEVTSPMDRKLAKLKTLLALLKTSTTIQHYVRKVTFGRTSLLAVEDPVLYEQAEYARTLTSVFAHLHRLSDLFFREIDWSTLVGVLRTCILNICQTPTVQNIDIWNCQFPSIPTLLNFLYSCKGVQTLRLTHIRILNLSLNTDREMDEVNATDFGHQDRDTLRSLTIDSVPIPPKLYALLGMKGVIDFTRLSKLCLNNVTDAATIRECLERSGKSLEHLELRTSPFYRKPHDPSTPGPDLSHCPNLRHLRISGLQWTPTLCPAESLSATFANINASAYPLESLHLFVTVIKPRTFIFTQPSSASLSASDSTQTSDSIIEPSAPVSKDLNYGAWSILDSTLVQPQFTCLKSMHIRITPLRAGDVDLSRLSEAFRTIHKSGVDVQCT</sequence>
<accession>A0A9P6ERJ1</accession>
<dbReference type="OrthoDB" id="2788229at2759"/>
<dbReference type="SUPFAM" id="SSF52047">
    <property type="entry name" value="RNI-like"/>
    <property type="match status" value="1"/>
</dbReference>
<reference evidence="1" key="1">
    <citation type="submission" date="2020-11" db="EMBL/GenBank/DDBJ databases">
        <authorList>
            <consortium name="DOE Joint Genome Institute"/>
            <person name="Ahrendt S."/>
            <person name="Riley R."/>
            <person name="Andreopoulos W."/>
            <person name="Labutti K."/>
            <person name="Pangilinan J."/>
            <person name="Ruiz-Duenas F.J."/>
            <person name="Barrasa J.M."/>
            <person name="Sanchez-Garcia M."/>
            <person name="Camarero S."/>
            <person name="Miyauchi S."/>
            <person name="Serrano A."/>
            <person name="Linde D."/>
            <person name="Babiker R."/>
            <person name="Drula E."/>
            <person name="Ayuso-Fernandez I."/>
            <person name="Pacheco R."/>
            <person name="Padilla G."/>
            <person name="Ferreira P."/>
            <person name="Barriuso J."/>
            <person name="Kellner H."/>
            <person name="Castanera R."/>
            <person name="Alfaro M."/>
            <person name="Ramirez L."/>
            <person name="Pisabarro A.G."/>
            <person name="Kuo A."/>
            <person name="Tritt A."/>
            <person name="Lipzen A."/>
            <person name="He G."/>
            <person name="Yan M."/>
            <person name="Ng V."/>
            <person name="Cullen D."/>
            <person name="Martin F."/>
            <person name="Rosso M.-N."/>
            <person name="Henrissat B."/>
            <person name="Hibbett D."/>
            <person name="Martinez A.T."/>
            <person name="Grigoriev I.V."/>
        </authorList>
    </citation>
    <scope>NUCLEOTIDE SEQUENCE</scope>
    <source>
        <strain evidence="1">CBS 506.95</strain>
    </source>
</reference>
<dbReference type="InterPro" id="IPR032675">
    <property type="entry name" value="LRR_dom_sf"/>
</dbReference>
<dbReference type="AlphaFoldDB" id="A0A9P6ERJ1"/>
<dbReference type="Gene3D" id="3.80.10.10">
    <property type="entry name" value="Ribonuclease Inhibitor"/>
    <property type="match status" value="1"/>
</dbReference>
<evidence type="ECO:0000313" key="2">
    <source>
        <dbReference type="Proteomes" id="UP000807306"/>
    </source>
</evidence>
<dbReference type="SUPFAM" id="SSF81383">
    <property type="entry name" value="F-box domain"/>
    <property type="match status" value="1"/>
</dbReference>
<dbReference type="InterPro" id="IPR036047">
    <property type="entry name" value="F-box-like_dom_sf"/>
</dbReference>
<keyword evidence="2" id="KW-1185">Reference proteome</keyword>
<gene>
    <name evidence="1" type="ORF">CPB83DRAFT_845140</name>
</gene>
<protein>
    <recommendedName>
        <fullName evidence="3">F-box domain-containing protein</fullName>
    </recommendedName>
</protein>